<dbReference type="PANTHER" id="PTHR38149:SF1">
    <property type="entry name" value="ATPASE"/>
    <property type="match status" value="1"/>
</dbReference>
<dbReference type="Proteomes" id="UP000290527">
    <property type="component" value="Unassembled WGS sequence"/>
</dbReference>
<dbReference type="CDD" id="cd00267">
    <property type="entry name" value="ABC_ATPase"/>
    <property type="match status" value="1"/>
</dbReference>
<dbReference type="EMBL" id="BFAX01000001">
    <property type="protein sequence ID" value="GBF35854.1"/>
    <property type="molecule type" value="Genomic_DNA"/>
</dbReference>
<dbReference type="Gene3D" id="3.40.50.300">
    <property type="entry name" value="P-loop containing nucleotide triphosphate hydrolases"/>
    <property type="match status" value="1"/>
</dbReference>
<evidence type="ECO:0000313" key="3">
    <source>
        <dbReference type="Proteomes" id="UP000290527"/>
    </source>
</evidence>
<organism evidence="2 3">
    <name type="scientific">Methanofervidicoccus abyssi</name>
    <dbReference type="NCBI Taxonomy" id="2082189"/>
    <lineage>
        <taxon>Archaea</taxon>
        <taxon>Methanobacteriati</taxon>
        <taxon>Methanobacteriota</taxon>
        <taxon>Methanomada group</taxon>
        <taxon>Methanococci</taxon>
        <taxon>Methanococcales</taxon>
        <taxon>Methanofervidicoccus</taxon>
    </lineage>
</organism>
<keyword evidence="3" id="KW-1185">Reference proteome</keyword>
<dbReference type="RefSeq" id="WP_131006646.1">
    <property type="nucleotide sequence ID" value="NZ_BFAX01000001.1"/>
</dbReference>
<accession>A0A401HNM7</accession>
<dbReference type="SUPFAM" id="SSF52540">
    <property type="entry name" value="P-loop containing nucleoside triphosphate hydrolases"/>
    <property type="match status" value="1"/>
</dbReference>
<dbReference type="OrthoDB" id="18388at2157"/>
<evidence type="ECO:0000259" key="1">
    <source>
        <dbReference type="Pfam" id="PF09818"/>
    </source>
</evidence>
<gene>
    <name evidence="2" type="ORF">MHHB_P0079</name>
</gene>
<comment type="caution">
    <text evidence="2">The sequence shown here is derived from an EMBL/GenBank/DDBJ whole genome shotgun (WGS) entry which is preliminary data.</text>
</comment>
<protein>
    <recommendedName>
        <fullName evidence="1">ATPase of the ABC class C-terminal domain-containing protein</fullName>
    </recommendedName>
</protein>
<dbReference type="PANTHER" id="PTHR38149">
    <property type="entry name" value="ATPASE"/>
    <property type="match status" value="1"/>
</dbReference>
<sequence length="462" mass="52323">MNTWEFIKEIVKNIKNPNLNKSALTSSNKNKLFYVSDQGDGKVKVVLPFVFRREDLIDLNSKGLEGSTARIIECIKEEMKKGKFSPLSGNLGRRYRELYEPLTVVNCDMNIGSNLWRADRYNYIEGNRIHLLLRMIFSERDPRSIGRKIDELSQELEDYIDRISYSLLKKENINIVNQKDLRNRLDTLDLVAFIGDNSKPARSYTPVRRHFRIAGPKEGVNVPFITPRELNPVEVELYDGRVITGLGIKKREIFIITGRNAQGKTTLLEGIESGQDDHLLGDGREYIITTRDLAKITGGSMDMQGCDISLFFEKLPKGLKGTPKKVVGRASTSMTMAYRIQRAMTNGVDVILIDEDNSAVNLLVSGLLSKWFEGVKSLSEIMMKEREKLTSAFIITTSSLDLLTALADRAIYLEDHEAKYLDLEYFREELSKYYLELSRELKRIGGDKGGGTTGSCKGSNMS</sequence>
<evidence type="ECO:0000313" key="2">
    <source>
        <dbReference type="EMBL" id="GBF35854.1"/>
    </source>
</evidence>
<feature type="domain" description="ATPase of the ABC class C-terminal" evidence="1">
    <location>
        <begin position="168"/>
        <end position="433"/>
    </location>
</feature>
<reference evidence="2 3" key="1">
    <citation type="journal article" date="2019" name="Int. J. Syst. Evol. Microbiol.">
        <title>Methanofervidicoccus abyssi gen. nov., sp. nov., a hydrogenotrophic methanogen, isolated from a hydrothermal vent chimney in the Mid-Cayman Spreading Center, the Caribbean Sea.</title>
        <authorList>
            <person name="Sakai S."/>
            <person name="Takaki Y."/>
            <person name="Miyazaki M."/>
            <person name="Ogawara M."/>
            <person name="Yanagawa K."/>
            <person name="Miyazaki J."/>
            <person name="Takai K."/>
        </authorList>
    </citation>
    <scope>NUCLEOTIDE SEQUENCE [LARGE SCALE GENOMIC DNA]</scope>
    <source>
        <strain evidence="2 3">HHB</strain>
    </source>
</reference>
<dbReference type="AlphaFoldDB" id="A0A401HNM7"/>
<dbReference type="InterPro" id="IPR046834">
    <property type="entry name" value="ABC_ATPase_C"/>
</dbReference>
<dbReference type="InterPro" id="IPR019195">
    <property type="entry name" value="ABC_ATPase_put"/>
</dbReference>
<name>A0A401HNM7_9EURY</name>
<dbReference type="Pfam" id="PF09818">
    <property type="entry name" value="ABC_ATPase"/>
    <property type="match status" value="1"/>
</dbReference>
<dbReference type="InterPro" id="IPR027417">
    <property type="entry name" value="P-loop_NTPase"/>
</dbReference>
<proteinExistence type="predicted"/>